<accession>A0A0L8N226</accession>
<proteinExistence type="predicted"/>
<sequence length="62" mass="7015">MAFIVFCFLPETKAWRPPRLAGGLWTYLDLRGVQPQFDAFALGVGEHIRQGPQPQVWPPLHG</sequence>
<comment type="caution">
    <text evidence="1">The sequence shown here is derived from an EMBL/GenBank/DDBJ whole genome shotgun (WGS) entry which is preliminary data.</text>
</comment>
<dbReference type="EMBL" id="LGUV01000043">
    <property type="protein sequence ID" value="KOG56595.1"/>
    <property type="molecule type" value="Genomic_DNA"/>
</dbReference>
<dbReference type="Proteomes" id="UP000037084">
    <property type="component" value="Unassembled WGS sequence"/>
</dbReference>
<dbReference type="AlphaFoldDB" id="A0A0L8N226"/>
<reference evidence="2" key="1">
    <citation type="submission" date="2015-07" db="EMBL/GenBank/DDBJ databases">
        <authorList>
            <consortium name="Consortium for Microbial Forensics and Genomics (microFORGE)"/>
            <person name="Knight B.M."/>
            <person name="Roberts D.P."/>
            <person name="Lin D."/>
            <person name="Hari K."/>
            <person name="Fletcher J."/>
            <person name="Melcher U."/>
            <person name="Blagden T."/>
            <person name="Winegar R.A."/>
        </authorList>
    </citation>
    <scope>NUCLEOTIDE SEQUENCE [LARGE SCALE GENOMIC DNA]</scope>
    <source>
        <strain evidence="2">NRRL B-1447</strain>
    </source>
</reference>
<gene>
    <name evidence="1" type="ORF">ADK75_07255</name>
</gene>
<evidence type="ECO:0000313" key="1">
    <source>
        <dbReference type="EMBL" id="KOG56595.1"/>
    </source>
</evidence>
<evidence type="ECO:0000313" key="2">
    <source>
        <dbReference type="Proteomes" id="UP000037084"/>
    </source>
</evidence>
<organism evidence="1 2">
    <name type="scientific">Streptomyces virginiae</name>
    <name type="common">Streptomyces cinnamonensis</name>
    <dbReference type="NCBI Taxonomy" id="1961"/>
    <lineage>
        <taxon>Bacteria</taxon>
        <taxon>Bacillati</taxon>
        <taxon>Actinomycetota</taxon>
        <taxon>Actinomycetes</taxon>
        <taxon>Kitasatosporales</taxon>
        <taxon>Streptomycetaceae</taxon>
        <taxon>Streptomyces</taxon>
    </lineage>
</organism>
<name>A0A0L8N226_STRVG</name>
<protein>
    <submittedName>
        <fullName evidence="1">Uncharacterized protein</fullName>
    </submittedName>
</protein>